<dbReference type="GO" id="GO:0030246">
    <property type="term" value="F:carbohydrate binding"/>
    <property type="evidence" value="ECO:0007669"/>
    <property type="project" value="InterPro"/>
</dbReference>
<keyword evidence="1" id="KW-0732">Signal</keyword>
<dbReference type="SUPFAM" id="SSF49344">
    <property type="entry name" value="CBD9-like"/>
    <property type="match status" value="1"/>
</dbReference>
<feature type="domain" description="Carbohydrate-binding" evidence="2">
    <location>
        <begin position="44"/>
        <end position="207"/>
    </location>
</feature>
<organism evidence="4 5">
    <name type="scientific">Limnovirga soli</name>
    <dbReference type="NCBI Taxonomy" id="2656915"/>
    <lineage>
        <taxon>Bacteria</taxon>
        <taxon>Pseudomonadati</taxon>
        <taxon>Bacteroidota</taxon>
        <taxon>Chitinophagia</taxon>
        <taxon>Chitinophagales</taxon>
        <taxon>Chitinophagaceae</taxon>
        <taxon>Limnovirga</taxon>
    </lineage>
</organism>
<dbReference type="CDD" id="cd09618">
    <property type="entry name" value="CBM9_like_2"/>
    <property type="match status" value="1"/>
</dbReference>
<feature type="chain" id="PRO_5035326809" description="Hydrolase" evidence="1">
    <location>
        <begin position="20"/>
        <end position="744"/>
    </location>
</feature>
<comment type="caution">
    <text evidence="4">The sequence shown here is derived from an EMBL/GenBank/DDBJ whole genome shotgun (WGS) entry which is preliminary data.</text>
</comment>
<sequence length="744" mass="84353">MKPFLVIAFVLGSFTVLFAQNVEVAQYQQQFKLQINRTASAVKVDGVLDDSIWQSTGTAVASNFFLKFPNDVDKPKQNTAVQLAYDDNFLYVSFTSFDDGKSIIQSLKRDLGHIGNDAVGIVLDPQNQHTAGFIFMVNALNAQSEDQLSPNQDGPQLQWSWDNKWFSATKRYEHYWTAEFAIPFKTLRFPAGQKTWGINFLRVDMSNNQYSCWTHVPVNFRIYNLGYTGALEWDAAPPSPGKNNVVVPYTTGSLQQDRENGQPLKTSFNAGLDSKITLTPSVNLDLTINPDFSQVEVDKQVTNLTRFDIFLPEKRAFFLENADIFGEFGIPGFITPFYSRSIGLDKEGNRIPIIGGARLSGNIGNGTRIGVMNMQTAAKGNFAAQNYSAVSLNQNVMGRSVFKAYYLDREGFLSASQKKANPLDAWGRNAGASFDYINRDGSMNGWVSYHHSFKPGITNENAFMQIGAKYDGRRFSNILDLGNTGTNYYTDMGYVQRLENYDALRDTTIRVGFKHIFDEASYKLFPKKGNIARHNFSITNFFVFNPDNSFNERNTDFMYMAENKSNSSFGFTASNNQVHLLYPVAFTDATPLPAASYHYTTYTVNYGSDNRKKISYLLSATTGGFYNGHLQTYVAGILYRQMPHLSISVDAEYDKIDLPGIYGNDELLLISPRVEINFTTLVTWTTFLQYNTQQNNFNINSRFQYRFKPMSDLYLVYTDNYFTTPLLQNKNRALVFKLNYWLNM</sequence>
<dbReference type="AlphaFoldDB" id="A0A8J8FEV6"/>
<keyword evidence="5" id="KW-1185">Reference proteome</keyword>
<dbReference type="Pfam" id="PF06452">
    <property type="entry name" value="CBM9_1"/>
    <property type="match status" value="1"/>
</dbReference>
<gene>
    <name evidence="4" type="ORF">GD597_04245</name>
</gene>
<name>A0A8J8FEV6_9BACT</name>
<feature type="domain" description="DUF5916" evidence="3">
    <location>
        <begin position="246"/>
        <end position="345"/>
    </location>
</feature>
<protein>
    <recommendedName>
        <fullName evidence="6">Hydrolase</fullName>
    </recommendedName>
</protein>
<evidence type="ECO:0008006" key="6">
    <source>
        <dbReference type="Google" id="ProtNLM"/>
    </source>
</evidence>
<evidence type="ECO:0000259" key="3">
    <source>
        <dbReference type="Pfam" id="PF19313"/>
    </source>
</evidence>
<dbReference type="EMBL" id="WHPF01000003">
    <property type="protein sequence ID" value="NNV54661.1"/>
    <property type="molecule type" value="Genomic_DNA"/>
</dbReference>
<dbReference type="Pfam" id="PF19313">
    <property type="entry name" value="DUF5916"/>
    <property type="match status" value="1"/>
</dbReference>
<dbReference type="Gene3D" id="2.60.40.1190">
    <property type="match status" value="1"/>
</dbReference>
<dbReference type="GO" id="GO:0016052">
    <property type="term" value="P:carbohydrate catabolic process"/>
    <property type="evidence" value="ECO:0007669"/>
    <property type="project" value="InterPro"/>
</dbReference>
<dbReference type="InterPro" id="IPR010502">
    <property type="entry name" value="Carb-bd_dom_fam9"/>
</dbReference>
<proteinExistence type="predicted"/>
<accession>A0A8J8FEV6</accession>
<evidence type="ECO:0000259" key="2">
    <source>
        <dbReference type="Pfam" id="PF06452"/>
    </source>
</evidence>
<dbReference type="Proteomes" id="UP000598971">
    <property type="component" value="Unassembled WGS sequence"/>
</dbReference>
<dbReference type="RefSeq" id="WP_171606589.1">
    <property type="nucleotide sequence ID" value="NZ_WHPF01000003.1"/>
</dbReference>
<evidence type="ECO:0000313" key="4">
    <source>
        <dbReference type="EMBL" id="NNV54661.1"/>
    </source>
</evidence>
<feature type="signal peptide" evidence="1">
    <location>
        <begin position="1"/>
        <end position="19"/>
    </location>
</feature>
<dbReference type="InterPro" id="IPR045670">
    <property type="entry name" value="DUF5916"/>
</dbReference>
<evidence type="ECO:0000256" key="1">
    <source>
        <dbReference type="SAM" id="SignalP"/>
    </source>
</evidence>
<dbReference type="GO" id="GO:0004553">
    <property type="term" value="F:hydrolase activity, hydrolyzing O-glycosyl compounds"/>
    <property type="evidence" value="ECO:0007669"/>
    <property type="project" value="InterPro"/>
</dbReference>
<evidence type="ECO:0000313" key="5">
    <source>
        <dbReference type="Proteomes" id="UP000598971"/>
    </source>
</evidence>
<reference evidence="4" key="1">
    <citation type="submission" date="2019-10" db="EMBL/GenBank/DDBJ databases">
        <title>Draft genome sequence of Panacibacter sp. KCS-6.</title>
        <authorList>
            <person name="Yim K.J."/>
        </authorList>
    </citation>
    <scope>NUCLEOTIDE SEQUENCE</scope>
    <source>
        <strain evidence="4">KCS-6</strain>
    </source>
</reference>